<gene>
    <name evidence="1" type="ORF">GSLYS_00002225001</name>
</gene>
<dbReference type="Proteomes" id="UP001497497">
    <property type="component" value="Unassembled WGS sequence"/>
</dbReference>
<sequence>MTTVGVSTYVTHRADAPKIPDYAYKYNSFRRVQLAAVKQGIFHPNPPRFRRMEMDNAMRKMSDEHCRTTTTCGPKDFANATSSLFKPPTPRLPTLTITETGRQLHQLYSTPQDLERSKLIWSGSLNNSPAKVENQHADFRSTRDIKLNGYAVRYLQPDIHNSWRYTLRPEPKLDQYGQQPLPANIYARYRDTYPQQHRNVASEMWR</sequence>
<comment type="caution">
    <text evidence="1">The sequence shown here is derived from an EMBL/GenBank/DDBJ whole genome shotgun (WGS) entry which is preliminary data.</text>
</comment>
<dbReference type="EMBL" id="CAXITT010000026">
    <property type="protein sequence ID" value="CAL1528055.1"/>
    <property type="molecule type" value="Genomic_DNA"/>
</dbReference>
<dbReference type="AlphaFoldDB" id="A0AAV2H4F7"/>
<protein>
    <recommendedName>
        <fullName evidence="3">TEPP protein</fullName>
    </recommendedName>
</protein>
<evidence type="ECO:0000313" key="2">
    <source>
        <dbReference type="Proteomes" id="UP001497497"/>
    </source>
</evidence>
<dbReference type="InterPro" id="IPR034584">
    <property type="entry name" value="SPMIP8"/>
</dbReference>
<dbReference type="PANTHER" id="PTHR35348:SF1">
    <property type="entry name" value="TESTIS, PROSTATE AND PLACENTA-EXPRESSED PROTEIN"/>
    <property type="match status" value="1"/>
</dbReference>
<dbReference type="PANTHER" id="PTHR35348">
    <property type="entry name" value="TESTIS, PROSTATE AND PLACENTA-EXPRESSED PROTEIN"/>
    <property type="match status" value="1"/>
</dbReference>
<evidence type="ECO:0008006" key="3">
    <source>
        <dbReference type="Google" id="ProtNLM"/>
    </source>
</evidence>
<evidence type="ECO:0000313" key="1">
    <source>
        <dbReference type="EMBL" id="CAL1528055.1"/>
    </source>
</evidence>
<dbReference type="Pfam" id="PF22574">
    <property type="entry name" value="SPMIP8"/>
    <property type="match status" value="1"/>
</dbReference>
<proteinExistence type="predicted"/>
<accession>A0AAV2H4F7</accession>
<keyword evidence="2" id="KW-1185">Reference proteome</keyword>
<name>A0AAV2H4F7_LYMST</name>
<reference evidence="1 2" key="1">
    <citation type="submission" date="2024-04" db="EMBL/GenBank/DDBJ databases">
        <authorList>
            <consortium name="Genoscope - CEA"/>
            <person name="William W."/>
        </authorList>
    </citation>
    <scope>NUCLEOTIDE SEQUENCE [LARGE SCALE GENOMIC DNA]</scope>
</reference>
<organism evidence="1 2">
    <name type="scientific">Lymnaea stagnalis</name>
    <name type="common">Great pond snail</name>
    <name type="synonym">Helix stagnalis</name>
    <dbReference type="NCBI Taxonomy" id="6523"/>
    <lineage>
        <taxon>Eukaryota</taxon>
        <taxon>Metazoa</taxon>
        <taxon>Spiralia</taxon>
        <taxon>Lophotrochozoa</taxon>
        <taxon>Mollusca</taxon>
        <taxon>Gastropoda</taxon>
        <taxon>Heterobranchia</taxon>
        <taxon>Euthyneura</taxon>
        <taxon>Panpulmonata</taxon>
        <taxon>Hygrophila</taxon>
        <taxon>Lymnaeoidea</taxon>
        <taxon>Lymnaeidae</taxon>
        <taxon>Lymnaea</taxon>
    </lineage>
</organism>